<feature type="transmembrane region" description="Helical" evidence="7">
    <location>
        <begin position="161"/>
        <end position="177"/>
    </location>
</feature>
<sequence>MDLYFLGLLMISFLGSVFLTKFIIKKMANIKYGYDLHKKNKDKVSEMGGISPVIISSSIISLFNPAISILIMLSGFVGVIDDISRLNAREKITLTFLMGLPTVLLLQLSIIPSILLLFGIFLSSNFTNMLAGFNGLEIGLGIILCFFMAAILFINGDITGFKIVSLFLVSYLGLLYYNKFPARVFPGDTGTLPIGAFLATIAVSRGFIIEFGILMFPYVIDAFLKQVTAGVTKKDEVYTPTTIGKEGKLHVKSGYLSLPRLILKRKPMNECKIVVVLWLIGVFFGILSMAYTIYIDFKIFA</sequence>
<dbReference type="InterPro" id="IPR000715">
    <property type="entry name" value="Glycosyl_transferase_4"/>
</dbReference>
<dbReference type="GO" id="GO:0016780">
    <property type="term" value="F:phosphotransferase activity, for other substituted phosphate groups"/>
    <property type="evidence" value="ECO:0007669"/>
    <property type="project" value="InterPro"/>
</dbReference>
<dbReference type="Proteomes" id="UP000001107">
    <property type="component" value="Chromosome"/>
</dbReference>
<dbReference type="AlphaFoldDB" id="A6UQ68"/>
<keyword evidence="2" id="KW-1003">Cell membrane</keyword>
<dbReference type="Pfam" id="PF00953">
    <property type="entry name" value="Glycos_transf_4"/>
    <property type="match status" value="1"/>
</dbReference>
<feature type="transmembrane region" description="Helical" evidence="7">
    <location>
        <begin position="6"/>
        <end position="24"/>
    </location>
</feature>
<dbReference type="GO" id="GO:0044038">
    <property type="term" value="P:cell wall macromolecule biosynthetic process"/>
    <property type="evidence" value="ECO:0007669"/>
    <property type="project" value="TreeGrafter"/>
</dbReference>
<evidence type="ECO:0000256" key="5">
    <source>
        <dbReference type="ARBA" id="ARBA00022989"/>
    </source>
</evidence>
<keyword evidence="5 7" id="KW-1133">Transmembrane helix</keyword>
<evidence type="ECO:0000313" key="9">
    <source>
        <dbReference type="Proteomes" id="UP000001107"/>
    </source>
</evidence>
<dbReference type="OrthoDB" id="34534at2157"/>
<dbReference type="eggNOG" id="arCOG03199">
    <property type="taxonomic scope" value="Archaea"/>
</dbReference>
<feature type="transmembrane region" description="Helical" evidence="7">
    <location>
        <begin position="197"/>
        <end position="220"/>
    </location>
</feature>
<keyword evidence="9" id="KW-1185">Reference proteome</keyword>
<dbReference type="PANTHER" id="PTHR22926">
    <property type="entry name" value="PHOSPHO-N-ACETYLMURAMOYL-PENTAPEPTIDE-TRANSFERASE"/>
    <property type="match status" value="1"/>
</dbReference>
<feature type="transmembrane region" description="Helical" evidence="7">
    <location>
        <begin position="133"/>
        <end position="154"/>
    </location>
</feature>
<dbReference type="EMBL" id="CP000742">
    <property type="protein sequence ID" value="ABR54640.1"/>
    <property type="molecule type" value="Genomic_DNA"/>
</dbReference>
<evidence type="ECO:0000256" key="1">
    <source>
        <dbReference type="ARBA" id="ARBA00004651"/>
    </source>
</evidence>
<feature type="transmembrane region" description="Helical" evidence="7">
    <location>
        <begin position="96"/>
        <end position="121"/>
    </location>
</feature>
<protein>
    <submittedName>
        <fullName evidence="8">Glycosyl transferase family 4</fullName>
    </submittedName>
</protein>
<evidence type="ECO:0000256" key="6">
    <source>
        <dbReference type="ARBA" id="ARBA00023136"/>
    </source>
</evidence>
<dbReference type="RefSeq" id="WP_011972542.1">
    <property type="nucleotide sequence ID" value="NC_009634.1"/>
</dbReference>
<keyword evidence="6 7" id="KW-0472">Membrane</keyword>
<accession>A6UQ68</accession>
<keyword evidence="4 7" id="KW-0812">Transmembrane</keyword>
<organism evidence="8 9">
    <name type="scientific">Methanococcus vannielii (strain ATCC 35089 / DSM 1224 / JCM 13029 / OCM 148 / SB)</name>
    <dbReference type="NCBI Taxonomy" id="406327"/>
    <lineage>
        <taxon>Archaea</taxon>
        <taxon>Methanobacteriati</taxon>
        <taxon>Methanobacteriota</taxon>
        <taxon>Methanomada group</taxon>
        <taxon>Methanococci</taxon>
        <taxon>Methanococcales</taxon>
        <taxon>Methanococcaceae</taxon>
        <taxon>Methanococcus</taxon>
    </lineage>
</organism>
<dbReference type="KEGG" id="mvn:Mevan_0734"/>
<comment type="subcellular location">
    <subcellularLocation>
        <location evidence="1">Cell membrane</location>
        <topology evidence="1">Multi-pass membrane protein</topology>
    </subcellularLocation>
</comment>
<dbReference type="STRING" id="406327.Mevan_0734"/>
<name>A6UQ68_METVS</name>
<evidence type="ECO:0000313" key="8">
    <source>
        <dbReference type="EMBL" id="ABR54640.1"/>
    </source>
</evidence>
<evidence type="ECO:0000256" key="4">
    <source>
        <dbReference type="ARBA" id="ARBA00022692"/>
    </source>
</evidence>
<dbReference type="GO" id="GO:0071555">
    <property type="term" value="P:cell wall organization"/>
    <property type="evidence" value="ECO:0007669"/>
    <property type="project" value="TreeGrafter"/>
</dbReference>
<evidence type="ECO:0000256" key="3">
    <source>
        <dbReference type="ARBA" id="ARBA00022679"/>
    </source>
</evidence>
<gene>
    <name evidence="8" type="ordered locus">Mevan_0734</name>
</gene>
<dbReference type="CDD" id="cd06856">
    <property type="entry name" value="GT_GPT_archaea"/>
    <property type="match status" value="1"/>
</dbReference>
<dbReference type="HOGENOM" id="CLU_023982_4_0_2"/>
<reference evidence="8" key="1">
    <citation type="submission" date="2007-06" db="EMBL/GenBank/DDBJ databases">
        <title>Complete sequence of Methanococcus vannielii SB.</title>
        <authorList>
            <consortium name="US DOE Joint Genome Institute"/>
            <person name="Copeland A."/>
            <person name="Lucas S."/>
            <person name="Lapidus A."/>
            <person name="Barry K."/>
            <person name="Glavina del Rio T."/>
            <person name="Dalin E."/>
            <person name="Tice H."/>
            <person name="Pitluck S."/>
            <person name="Chain P."/>
            <person name="Malfatti S."/>
            <person name="Shin M."/>
            <person name="Vergez L."/>
            <person name="Schmutz J."/>
            <person name="Larimer F."/>
            <person name="Land M."/>
            <person name="Hauser L."/>
            <person name="Kyrpides N."/>
            <person name="Anderson I."/>
            <person name="Sieprawska-Lupa M."/>
            <person name="Whitman W.B."/>
            <person name="Richardson P."/>
        </authorList>
    </citation>
    <scope>NUCLEOTIDE SEQUENCE [LARGE SCALE GENOMIC DNA]</scope>
    <source>
        <strain evidence="8">SB</strain>
    </source>
</reference>
<feature type="transmembrane region" description="Helical" evidence="7">
    <location>
        <begin position="273"/>
        <end position="295"/>
    </location>
</feature>
<feature type="transmembrane region" description="Helical" evidence="7">
    <location>
        <begin position="66"/>
        <end position="84"/>
    </location>
</feature>
<evidence type="ECO:0000256" key="7">
    <source>
        <dbReference type="SAM" id="Phobius"/>
    </source>
</evidence>
<evidence type="ECO:0000256" key="2">
    <source>
        <dbReference type="ARBA" id="ARBA00022475"/>
    </source>
</evidence>
<keyword evidence="3 8" id="KW-0808">Transferase</keyword>
<dbReference type="GO" id="GO:0005886">
    <property type="term" value="C:plasma membrane"/>
    <property type="evidence" value="ECO:0007669"/>
    <property type="project" value="UniProtKB-SubCell"/>
</dbReference>
<dbReference type="GeneID" id="5325879"/>
<dbReference type="PANTHER" id="PTHR22926:SF3">
    <property type="entry name" value="UNDECAPRENYL-PHOSPHATE ALPHA-N-ACETYLGLUCOSAMINYL 1-PHOSPHATE TRANSFERASE"/>
    <property type="match status" value="1"/>
</dbReference>
<proteinExistence type="predicted"/>